<dbReference type="EMBL" id="JARKIE010000066">
    <property type="protein sequence ID" value="KAJ7690209.1"/>
    <property type="molecule type" value="Genomic_DNA"/>
</dbReference>
<sequence length="84" mass="9191">MTIAISAVPVPASDESNSLPIFDRIPEIARAPEPESGCKISQSFWMIVHSTSYTLDCETGERADKNATRHTGTLRPSTTLSRRS</sequence>
<proteinExistence type="predicted"/>
<protein>
    <submittedName>
        <fullName evidence="2">Uncharacterized protein</fullName>
    </submittedName>
</protein>
<evidence type="ECO:0000256" key="1">
    <source>
        <dbReference type="SAM" id="MobiDB-lite"/>
    </source>
</evidence>
<keyword evidence="3" id="KW-1185">Reference proteome</keyword>
<feature type="region of interest" description="Disordered" evidence="1">
    <location>
        <begin position="59"/>
        <end position="84"/>
    </location>
</feature>
<feature type="compositionally biased region" description="Polar residues" evidence="1">
    <location>
        <begin position="69"/>
        <end position="84"/>
    </location>
</feature>
<evidence type="ECO:0000313" key="3">
    <source>
        <dbReference type="Proteomes" id="UP001221757"/>
    </source>
</evidence>
<comment type="caution">
    <text evidence="2">The sequence shown here is derived from an EMBL/GenBank/DDBJ whole genome shotgun (WGS) entry which is preliminary data.</text>
</comment>
<reference evidence="2" key="1">
    <citation type="submission" date="2023-03" db="EMBL/GenBank/DDBJ databases">
        <title>Massive genome expansion in bonnet fungi (Mycena s.s.) driven by repeated elements and novel gene families across ecological guilds.</title>
        <authorList>
            <consortium name="Lawrence Berkeley National Laboratory"/>
            <person name="Harder C.B."/>
            <person name="Miyauchi S."/>
            <person name="Viragh M."/>
            <person name="Kuo A."/>
            <person name="Thoen E."/>
            <person name="Andreopoulos B."/>
            <person name="Lu D."/>
            <person name="Skrede I."/>
            <person name="Drula E."/>
            <person name="Henrissat B."/>
            <person name="Morin E."/>
            <person name="Kohler A."/>
            <person name="Barry K."/>
            <person name="LaButti K."/>
            <person name="Morin E."/>
            <person name="Salamov A."/>
            <person name="Lipzen A."/>
            <person name="Mereny Z."/>
            <person name="Hegedus B."/>
            <person name="Baldrian P."/>
            <person name="Stursova M."/>
            <person name="Weitz H."/>
            <person name="Taylor A."/>
            <person name="Grigoriev I.V."/>
            <person name="Nagy L.G."/>
            <person name="Martin F."/>
            <person name="Kauserud H."/>
        </authorList>
    </citation>
    <scope>NUCLEOTIDE SEQUENCE</scope>
    <source>
        <strain evidence="2">CBHHK067</strain>
    </source>
</reference>
<accession>A0AAD7GDX9</accession>
<evidence type="ECO:0000313" key="2">
    <source>
        <dbReference type="EMBL" id="KAJ7690209.1"/>
    </source>
</evidence>
<gene>
    <name evidence="2" type="ORF">B0H17DRAFT_1201783</name>
</gene>
<organism evidence="2 3">
    <name type="scientific">Mycena rosella</name>
    <name type="common">Pink bonnet</name>
    <name type="synonym">Agaricus rosellus</name>
    <dbReference type="NCBI Taxonomy" id="1033263"/>
    <lineage>
        <taxon>Eukaryota</taxon>
        <taxon>Fungi</taxon>
        <taxon>Dikarya</taxon>
        <taxon>Basidiomycota</taxon>
        <taxon>Agaricomycotina</taxon>
        <taxon>Agaricomycetes</taxon>
        <taxon>Agaricomycetidae</taxon>
        <taxon>Agaricales</taxon>
        <taxon>Marasmiineae</taxon>
        <taxon>Mycenaceae</taxon>
        <taxon>Mycena</taxon>
    </lineage>
</organism>
<dbReference type="AlphaFoldDB" id="A0AAD7GDX9"/>
<name>A0AAD7GDX9_MYCRO</name>
<dbReference type="Proteomes" id="UP001221757">
    <property type="component" value="Unassembled WGS sequence"/>
</dbReference>